<proteinExistence type="predicted"/>
<evidence type="ECO:0000313" key="2">
    <source>
        <dbReference type="Proteomes" id="UP000178606"/>
    </source>
</evidence>
<name>A0A1F6CAS2_HANXR</name>
<organism evidence="1 2">
    <name type="scientific">Handelsmanbacteria sp. (strain RIFCSPLOWO2_12_FULL_64_10)</name>
    <dbReference type="NCBI Taxonomy" id="1817868"/>
    <lineage>
        <taxon>Bacteria</taxon>
        <taxon>Candidatus Handelsmaniibacteriota</taxon>
    </lineage>
</organism>
<comment type="caution">
    <text evidence="1">The sequence shown here is derived from an EMBL/GenBank/DDBJ whole genome shotgun (WGS) entry which is preliminary data.</text>
</comment>
<accession>A0A1F6CAS2</accession>
<dbReference type="InterPro" id="IPR036736">
    <property type="entry name" value="ACP-like_sf"/>
</dbReference>
<evidence type="ECO:0000313" key="1">
    <source>
        <dbReference type="EMBL" id="OGG46027.1"/>
    </source>
</evidence>
<dbReference type="Proteomes" id="UP000178606">
    <property type="component" value="Unassembled WGS sequence"/>
</dbReference>
<sequence length="96" mass="10894">MEEIRGIIRRFILDNFVYTEGGDQGLKDDVSLLNEGVLDSVGVLSVIGFLEEMFQIEVEDHEVVPDHLESVDAMVAFVQRKLNPQITQITQIQTYV</sequence>
<evidence type="ECO:0008006" key="3">
    <source>
        <dbReference type="Google" id="ProtNLM"/>
    </source>
</evidence>
<reference evidence="1 2" key="1">
    <citation type="journal article" date="2016" name="Nat. Commun.">
        <title>Thousands of microbial genomes shed light on interconnected biogeochemical processes in an aquifer system.</title>
        <authorList>
            <person name="Anantharaman K."/>
            <person name="Brown C.T."/>
            <person name="Hug L.A."/>
            <person name="Sharon I."/>
            <person name="Castelle C.J."/>
            <person name="Probst A.J."/>
            <person name="Thomas B.C."/>
            <person name="Singh A."/>
            <person name="Wilkins M.J."/>
            <person name="Karaoz U."/>
            <person name="Brodie E.L."/>
            <person name="Williams K.H."/>
            <person name="Hubbard S.S."/>
            <person name="Banfield J.F."/>
        </authorList>
    </citation>
    <scope>NUCLEOTIDE SEQUENCE [LARGE SCALE GENOMIC DNA]</scope>
    <source>
        <strain evidence="2">RIFCSPLOWO2_12_FULL_64_10</strain>
    </source>
</reference>
<dbReference type="Gene3D" id="1.10.1200.10">
    <property type="entry name" value="ACP-like"/>
    <property type="match status" value="1"/>
</dbReference>
<gene>
    <name evidence="1" type="ORF">A3F84_26070</name>
</gene>
<protein>
    <recommendedName>
        <fullName evidence="3">Acyl carrier protein</fullName>
    </recommendedName>
</protein>
<dbReference type="SUPFAM" id="SSF47336">
    <property type="entry name" value="ACP-like"/>
    <property type="match status" value="1"/>
</dbReference>
<dbReference type="AlphaFoldDB" id="A0A1F6CAS2"/>
<dbReference type="EMBL" id="MFKF01000347">
    <property type="protein sequence ID" value="OGG46027.1"/>
    <property type="molecule type" value="Genomic_DNA"/>
</dbReference>